<protein>
    <submittedName>
        <fullName evidence="1">Uncharacterized protein</fullName>
    </submittedName>
</protein>
<keyword evidence="2" id="KW-1185">Reference proteome</keyword>
<evidence type="ECO:0000313" key="2">
    <source>
        <dbReference type="Proteomes" id="UP000589520"/>
    </source>
</evidence>
<organism evidence="1 2">
    <name type="scientific">Granulicella arctica</name>
    <dbReference type="NCBI Taxonomy" id="940613"/>
    <lineage>
        <taxon>Bacteria</taxon>
        <taxon>Pseudomonadati</taxon>
        <taxon>Acidobacteriota</taxon>
        <taxon>Terriglobia</taxon>
        <taxon>Terriglobales</taxon>
        <taxon>Acidobacteriaceae</taxon>
        <taxon>Granulicella</taxon>
    </lineage>
</organism>
<comment type="caution">
    <text evidence="1">The sequence shown here is derived from an EMBL/GenBank/DDBJ whole genome shotgun (WGS) entry which is preliminary data.</text>
</comment>
<name>A0A7Y9TMF6_9BACT</name>
<reference evidence="1 2" key="1">
    <citation type="submission" date="2020-07" db="EMBL/GenBank/DDBJ databases">
        <title>Genomic Encyclopedia of Type Strains, Phase IV (KMG-V): Genome sequencing to study the core and pangenomes of soil and plant-associated prokaryotes.</title>
        <authorList>
            <person name="Whitman W."/>
        </authorList>
    </citation>
    <scope>NUCLEOTIDE SEQUENCE [LARGE SCALE GENOMIC DNA]</scope>
    <source>
        <strain evidence="1 2">X4EP2</strain>
    </source>
</reference>
<dbReference type="Proteomes" id="UP000589520">
    <property type="component" value="Unassembled WGS sequence"/>
</dbReference>
<sequence length="345" mass="36943">MIQTALKVALTAAFFVVVLGPEFSSQAFSETCTSQSQMAPADRDALAFAAKTLATDMQAGNAADLRSLSVAEVAKDFAAISDVVGNTAAKLKGGTLAVDQVYLLDASTLKRNADGSAADAQFFCTLNKSIAEADFLIPALPPGKYVFAIVEVRGIPAPWRLSFLLRQDQGRWLMAGLYPRPLTAAGHDGLWYWTQARQMTASKEPWNAWLYDQEAQNLLQPAGFVQSTHLEKLQTEQTAAAPPALSQGIGVDTPLVVKAKDGTEYRFTSLAADDSLGASSVDVAVHLKADPLPDQAAARKRNIAAMSALLAAYPELRKPFHGVWVFADVPGQNPYATEQAMSDIP</sequence>
<proteinExistence type="predicted"/>
<dbReference type="EMBL" id="JACCCW010000002">
    <property type="protein sequence ID" value="NYF81087.1"/>
    <property type="molecule type" value="Genomic_DNA"/>
</dbReference>
<gene>
    <name evidence="1" type="ORF">HDF17_003407</name>
</gene>
<accession>A0A7Y9TMF6</accession>
<evidence type="ECO:0000313" key="1">
    <source>
        <dbReference type="EMBL" id="NYF81087.1"/>
    </source>
</evidence>
<dbReference type="RefSeq" id="WP_246302036.1">
    <property type="nucleotide sequence ID" value="NZ_JACCCW010000002.1"/>
</dbReference>
<dbReference type="AlphaFoldDB" id="A0A7Y9TMF6"/>